<proteinExistence type="inferred from homology"/>
<dbReference type="SFLD" id="SFLDG01137">
    <property type="entry name" value="C1.6.1:_Phosphoserine_Phosphat"/>
    <property type="match status" value="1"/>
</dbReference>
<keyword evidence="7" id="KW-0479">Metal-binding</keyword>
<evidence type="ECO:0000256" key="14">
    <source>
        <dbReference type="PIRSR" id="PIRSR604469-1"/>
    </source>
</evidence>
<evidence type="ECO:0000256" key="5">
    <source>
        <dbReference type="ARBA" id="ARBA00015196"/>
    </source>
</evidence>
<dbReference type="PATRIC" id="fig|1215343.11.peg.650"/>
<dbReference type="GO" id="GO:0036424">
    <property type="term" value="F:L-phosphoserine phosphatase activity"/>
    <property type="evidence" value="ECO:0007669"/>
    <property type="project" value="InterPro"/>
</dbReference>
<dbReference type="InterPro" id="IPR036412">
    <property type="entry name" value="HAD-like_sf"/>
</dbReference>
<comment type="pathway">
    <text evidence="2">Amino-acid biosynthesis; L-serine biosynthesis; L-serine from 3-phospho-D-glycerate: step 3/3.</text>
</comment>
<feature type="active site" description="Nucleophile" evidence="14">
    <location>
        <position position="86"/>
    </location>
</feature>
<keyword evidence="8 15" id="KW-0378">Hydrolase</keyword>
<dbReference type="InterPro" id="IPR023214">
    <property type="entry name" value="HAD_sf"/>
</dbReference>
<dbReference type="GO" id="GO:0006564">
    <property type="term" value="P:L-serine biosynthetic process"/>
    <property type="evidence" value="ECO:0007669"/>
    <property type="project" value="UniProtKB-KW"/>
</dbReference>
<organism evidence="15 16">
    <name type="scientific">Liberibacter crescens (strain BT-1)</name>
    <dbReference type="NCBI Taxonomy" id="1215343"/>
    <lineage>
        <taxon>Bacteria</taxon>
        <taxon>Pseudomonadati</taxon>
        <taxon>Pseudomonadota</taxon>
        <taxon>Alphaproteobacteria</taxon>
        <taxon>Hyphomicrobiales</taxon>
        <taxon>Rhizobiaceae</taxon>
        <taxon>Liberibacter</taxon>
    </lineage>
</organism>
<evidence type="ECO:0000256" key="6">
    <source>
        <dbReference type="ARBA" id="ARBA00022605"/>
    </source>
</evidence>
<protein>
    <recommendedName>
        <fullName evidence="5">Phosphoserine phosphatase</fullName>
        <ecNumber evidence="4">3.1.3.3</ecNumber>
    </recommendedName>
    <alternativeName>
        <fullName evidence="11">O-phosphoserine phosphohydrolase</fullName>
    </alternativeName>
</protein>
<evidence type="ECO:0000256" key="11">
    <source>
        <dbReference type="ARBA" id="ARBA00031693"/>
    </source>
</evidence>
<dbReference type="NCBIfam" id="TIGR01488">
    <property type="entry name" value="HAD-SF-IB"/>
    <property type="match status" value="1"/>
</dbReference>
<dbReference type="EC" id="3.1.3.3" evidence="4"/>
<feature type="active site" description="Proton donor" evidence="14">
    <location>
        <position position="88"/>
    </location>
</feature>
<evidence type="ECO:0000256" key="9">
    <source>
        <dbReference type="ARBA" id="ARBA00022842"/>
    </source>
</evidence>
<dbReference type="Pfam" id="PF12710">
    <property type="entry name" value="HAD"/>
    <property type="match status" value="1"/>
</dbReference>
<dbReference type="EMBL" id="CP003789">
    <property type="protein sequence ID" value="AGA64630.1"/>
    <property type="molecule type" value="Genomic_DNA"/>
</dbReference>
<keyword evidence="6" id="KW-0028">Amino-acid biosynthesis</keyword>
<comment type="catalytic activity">
    <reaction evidence="13">
        <text>O-phospho-D-serine + H2O = D-serine + phosphate</text>
        <dbReference type="Rhea" id="RHEA:24873"/>
        <dbReference type="ChEBI" id="CHEBI:15377"/>
        <dbReference type="ChEBI" id="CHEBI:35247"/>
        <dbReference type="ChEBI" id="CHEBI:43474"/>
        <dbReference type="ChEBI" id="CHEBI:58680"/>
        <dbReference type="EC" id="3.1.3.3"/>
    </reaction>
</comment>
<evidence type="ECO:0000256" key="7">
    <source>
        <dbReference type="ARBA" id="ARBA00022723"/>
    </source>
</evidence>
<evidence type="ECO:0000256" key="2">
    <source>
        <dbReference type="ARBA" id="ARBA00005135"/>
    </source>
</evidence>
<gene>
    <name evidence="15" type="ordered locus">B488_06380</name>
</gene>
<dbReference type="NCBIfam" id="TIGR00338">
    <property type="entry name" value="serB"/>
    <property type="match status" value="1"/>
</dbReference>
<evidence type="ECO:0000256" key="13">
    <source>
        <dbReference type="ARBA" id="ARBA00048523"/>
    </source>
</evidence>
<keyword evidence="10" id="KW-0718">Serine biosynthesis</keyword>
<comment type="similarity">
    <text evidence="3">Belongs to the HAD-like hydrolase superfamily. SerB family.</text>
</comment>
<dbReference type="SFLD" id="SFLDG01136">
    <property type="entry name" value="C1.6:_Phosphoserine_Phosphatas"/>
    <property type="match status" value="1"/>
</dbReference>
<evidence type="ECO:0000256" key="4">
    <source>
        <dbReference type="ARBA" id="ARBA00012640"/>
    </source>
</evidence>
<evidence type="ECO:0000256" key="12">
    <source>
        <dbReference type="ARBA" id="ARBA00048138"/>
    </source>
</evidence>
<evidence type="ECO:0000313" key="16">
    <source>
        <dbReference type="Proteomes" id="UP000010799"/>
    </source>
</evidence>
<evidence type="ECO:0000313" key="15">
    <source>
        <dbReference type="EMBL" id="AGA64630.1"/>
    </source>
</evidence>
<evidence type="ECO:0000256" key="1">
    <source>
        <dbReference type="ARBA" id="ARBA00001946"/>
    </source>
</evidence>
<name>L0EUW6_LIBCB</name>
<sequence>MPLVATLITNPSTPLLNISLIKKASKVVNGSNINWLAENIACDIILPIEANIDICQKALKLFIGNEKIDIVIQEIEKRRKHLLIADMDSTMIQQECLDELAKEIGLSDEILDITRRAMNGEIEFNTALRQRMHYLKGISTKIINTVIKNRITFTPGGRELISTMKKNGAYTVLVSGGFTVFTKIIAHALGFDEHYGNSLIEKDNLFTGEIVEPILDSKEKSKILLKTADMLNISPQEILAVGDGANDVEMIKLAGSGVALHAKPILAEQAKIRIDYSDLTALLYIQGYKKDEFIM</sequence>
<keyword evidence="16" id="KW-1185">Reference proteome</keyword>
<dbReference type="GO" id="GO:0005737">
    <property type="term" value="C:cytoplasm"/>
    <property type="evidence" value="ECO:0007669"/>
    <property type="project" value="TreeGrafter"/>
</dbReference>
<dbReference type="RefSeq" id="WP_015273057.1">
    <property type="nucleotide sequence ID" value="NC_019907.1"/>
</dbReference>
<comment type="cofactor">
    <cofactor evidence="1">
        <name>Mg(2+)</name>
        <dbReference type="ChEBI" id="CHEBI:18420"/>
    </cofactor>
</comment>
<reference evidence="15 16" key="1">
    <citation type="journal article" date="2012" name="Stand. Genomic Sci.">
        <title>Complete genome sequence of Liberibacter crescens BT-1.</title>
        <authorList>
            <person name="Leonard M.T."/>
            <person name="Fagen J.R."/>
            <person name="Davis-Richardson A.G."/>
            <person name="Davis M.J."/>
            <person name="Triplett E.W."/>
        </authorList>
    </citation>
    <scope>NUCLEOTIDE SEQUENCE [LARGE SCALE GENOMIC DNA]</scope>
    <source>
        <strain evidence="15 16">BT-1</strain>
    </source>
</reference>
<dbReference type="eggNOG" id="COG0560">
    <property type="taxonomic scope" value="Bacteria"/>
</dbReference>
<dbReference type="Gene3D" id="3.40.50.1000">
    <property type="entry name" value="HAD superfamily/HAD-like"/>
    <property type="match status" value="1"/>
</dbReference>
<dbReference type="STRING" id="1215343.B488_06380"/>
<evidence type="ECO:0000256" key="8">
    <source>
        <dbReference type="ARBA" id="ARBA00022801"/>
    </source>
</evidence>
<accession>L0EUW6</accession>
<dbReference type="KEGG" id="lcc:B488_06380"/>
<keyword evidence="9" id="KW-0460">Magnesium</keyword>
<dbReference type="InterPro" id="IPR004469">
    <property type="entry name" value="PSP"/>
</dbReference>
<dbReference type="SFLD" id="SFLDF00029">
    <property type="entry name" value="phosphoserine_phosphatase"/>
    <property type="match status" value="1"/>
</dbReference>
<dbReference type="GO" id="GO:0000287">
    <property type="term" value="F:magnesium ion binding"/>
    <property type="evidence" value="ECO:0007669"/>
    <property type="project" value="TreeGrafter"/>
</dbReference>
<dbReference type="UniPathway" id="UPA00135">
    <property type="reaction ID" value="UER00198"/>
</dbReference>
<dbReference type="SUPFAM" id="SSF56784">
    <property type="entry name" value="HAD-like"/>
    <property type="match status" value="1"/>
</dbReference>
<dbReference type="PANTHER" id="PTHR43344:SF2">
    <property type="entry name" value="PHOSPHOSERINE PHOSPHATASE"/>
    <property type="match status" value="1"/>
</dbReference>
<evidence type="ECO:0000256" key="10">
    <source>
        <dbReference type="ARBA" id="ARBA00023299"/>
    </source>
</evidence>
<dbReference type="SFLD" id="SFLDS00003">
    <property type="entry name" value="Haloacid_Dehalogenase"/>
    <property type="match status" value="1"/>
</dbReference>
<comment type="catalytic activity">
    <reaction evidence="12">
        <text>O-phospho-L-serine + H2O = L-serine + phosphate</text>
        <dbReference type="Rhea" id="RHEA:21208"/>
        <dbReference type="ChEBI" id="CHEBI:15377"/>
        <dbReference type="ChEBI" id="CHEBI:33384"/>
        <dbReference type="ChEBI" id="CHEBI:43474"/>
        <dbReference type="ChEBI" id="CHEBI:57524"/>
        <dbReference type="EC" id="3.1.3.3"/>
    </reaction>
</comment>
<dbReference type="InterPro" id="IPR050582">
    <property type="entry name" value="HAD-like_SerB"/>
</dbReference>
<evidence type="ECO:0000256" key="3">
    <source>
        <dbReference type="ARBA" id="ARBA00009184"/>
    </source>
</evidence>
<dbReference type="AlphaFoldDB" id="L0EUW6"/>
<dbReference type="Proteomes" id="UP000010799">
    <property type="component" value="Chromosome"/>
</dbReference>
<dbReference type="PANTHER" id="PTHR43344">
    <property type="entry name" value="PHOSPHOSERINE PHOSPHATASE"/>
    <property type="match status" value="1"/>
</dbReference>
<dbReference type="HOGENOM" id="CLU_036368_4_2_5"/>